<comment type="caution">
    <text evidence="1">The sequence shown here is derived from an EMBL/GenBank/DDBJ whole genome shotgun (WGS) entry which is preliminary data.</text>
</comment>
<evidence type="ECO:0008006" key="3">
    <source>
        <dbReference type="Google" id="ProtNLM"/>
    </source>
</evidence>
<dbReference type="RefSeq" id="WP_028481741.1">
    <property type="nucleotide sequence ID" value="NZ_LVVZ01000020.1"/>
</dbReference>
<dbReference type="SUPFAM" id="SSF48452">
    <property type="entry name" value="TPR-like"/>
    <property type="match status" value="2"/>
</dbReference>
<evidence type="ECO:0000313" key="1">
    <source>
        <dbReference type="EMBL" id="OKL43376.1"/>
    </source>
</evidence>
<keyword evidence="2" id="KW-1185">Reference proteome</keyword>
<dbReference type="EMBL" id="LVVZ01000020">
    <property type="protein sequence ID" value="OKL43376.1"/>
    <property type="molecule type" value="Genomic_DNA"/>
</dbReference>
<dbReference type="InterPro" id="IPR011990">
    <property type="entry name" value="TPR-like_helical_dom_sf"/>
</dbReference>
<protein>
    <recommendedName>
        <fullName evidence="3">Tetratricopeptide repeat protein</fullName>
    </recommendedName>
</protein>
<gene>
    <name evidence="1" type="ORF">A3843_14230</name>
</gene>
<dbReference type="STRING" id="197461.A3843_14230"/>
<dbReference type="AlphaFoldDB" id="A0A1U7JF44"/>
<reference evidence="1 2" key="1">
    <citation type="submission" date="2016-03" db="EMBL/GenBank/DDBJ databases">
        <title>Genome sequence of Nesiotobacter sp. nov., a moderately halophilic alphaproteobacterium isolated from the Yellow Sea, China.</title>
        <authorList>
            <person name="Zhang G."/>
            <person name="Zhang R."/>
        </authorList>
    </citation>
    <scope>NUCLEOTIDE SEQUENCE [LARGE SCALE GENOMIC DNA]</scope>
    <source>
        <strain evidence="1 2">WB1-6</strain>
    </source>
</reference>
<dbReference type="Gene3D" id="1.25.40.10">
    <property type="entry name" value="Tetratricopeptide repeat domain"/>
    <property type="match status" value="1"/>
</dbReference>
<organism evidence="1 2">
    <name type="scientific">Pseudovibrio exalbescens</name>
    <dbReference type="NCBI Taxonomy" id="197461"/>
    <lineage>
        <taxon>Bacteria</taxon>
        <taxon>Pseudomonadati</taxon>
        <taxon>Pseudomonadota</taxon>
        <taxon>Alphaproteobacteria</taxon>
        <taxon>Hyphomicrobiales</taxon>
        <taxon>Stappiaceae</taxon>
        <taxon>Pseudovibrio</taxon>
    </lineage>
</organism>
<accession>A0A1U7JF44</accession>
<name>A0A1U7JF44_9HYPH</name>
<evidence type="ECO:0000313" key="2">
    <source>
        <dbReference type="Proteomes" id="UP000185783"/>
    </source>
</evidence>
<dbReference type="Proteomes" id="UP000185783">
    <property type="component" value="Unassembled WGS sequence"/>
</dbReference>
<sequence>MSAELQETDLPATTTIGGKWFETLSSAVAAGHRQLFINPHARGGPEAFDEAIEQLKREGELVDVWSFAPNHTAPFQGLAGLVARFLPSLSKECEGLVSGKAAELTAVNLHVTPEDLTFITMDALALPASERRLSRESEYTFRITNGLARLVVEGLEKTAAFVGQRLWIFVPDVAQIDRVSLLSLNQLLQFASQKIIVVYGGPSSLNELTRWGTQEVLTTEPASTDERRKFLKSFLCHHEPTPLGTMEPEESRPSPLAPLLLDVDRFSEDSLFEAIQVGQYDLALSVLEHPDFELEAETRARLLGLAHAYIGNFQFAQEIYHRAMGQAKDPVMKARFCVYTSLLSAKRLSEYDRTIALIDEGLAALKGHGEAAALLETGWLLNVRALVMFRTKRIEEAAAICREAIATIKPLQGSDALHLKINLISNMSILFEADGNLRKSLAVWERFEAFNTGPARALFAKIYHFRKAGLLFGLGQIDMAMDQYLASWHEAQSIHDTFHSVVIAQTLGKAEFQRRRFEAAAIWFERAETEAKRCADHAAANKSAAARSLALKMAERSRDDPSEVAISDCEEWLHRAPETKLGRPFYLYHIAA</sequence>
<proteinExistence type="predicted"/>